<sequence>MEQRTLGPAESVLIAGDIFHAPAERAEPTCVVSTDGVLGSVTEAGTGYTWTTIRPAPAAG</sequence>
<dbReference type="Proteomes" id="UP000183015">
    <property type="component" value="Unassembled WGS sequence"/>
</dbReference>
<protein>
    <submittedName>
        <fullName evidence="1">Uncharacterized protein</fullName>
    </submittedName>
</protein>
<dbReference type="AlphaFoldDB" id="A0A1H7WDG6"/>
<evidence type="ECO:0000313" key="2">
    <source>
        <dbReference type="Proteomes" id="UP000183015"/>
    </source>
</evidence>
<gene>
    <name evidence="1" type="ORF">SAMN05414137_12062</name>
</gene>
<evidence type="ECO:0000313" key="1">
    <source>
        <dbReference type="EMBL" id="SEM19048.1"/>
    </source>
</evidence>
<accession>A0A1H7WDG6</accession>
<name>A0A1H7WDG6_STRJI</name>
<dbReference type="EMBL" id="FOAZ01000020">
    <property type="protein sequence ID" value="SEM19048.1"/>
    <property type="molecule type" value="Genomic_DNA"/>
</dbReference>
<dbReference type="OrthoDB" id="5177904at2"/>
<keyword evidence="2" id="KW-1185">Reference proteome</keyword>
<dbReference type="RefSeq" id="WP_042446829.1">
    <property type="nucleotide sequence ID" value="NZ_BBPN01000011.1"/>
</dbReference>
<dbReference type="STRING" id="235985.SAMN05414137_12062"/>
<reference evidence="2" key="1">
    <citation type="submission" date="2016-10" db="EMBL/GenBank/DDBJ databases">
        <authorList>
            <person name="Varghese N."/>
        </authorList>
    </citation>
    <scope>NUCLEOTIDE SEQUENCE [LARGE SCALE GENOMIC DNA]</scope>
    <source>
        <strain evidence="2">DSM 45096 / BCRC 16803 / CGMCC 4.1857 / CIP 109030 / JCM 12277 / KCTC 19219 / NBRC 100920 / 33214</strain>
    </source>
</reference>
<proteinExistence type="predicted"/>
<organism evidence="1 2">
    <name type="scientific">Streptacidiphilus jiangxiensis</name>
    <dbReference type="NCBI Taxonomy" id="235985"/>
    <lineage>
        <taxon>Bacteria</taxon>
        <taxon>Bacillati</taxon>
        <taxon>Actinomycetota</taxon>
        <taxon>Actinomycetes</taxon>
        <taxon>Kitasatosporales</taxon>
        <taxon>Streptomycetaceae</taxon>
        <taxon>Streptacidiphilus</taxon>
    </lineage>
</organism>